<dbReference type="InterPro" id="IPR005807">
    <property type="entry name" value="SecE_bac"/>
</dbReference>
<gene>
    <name evidence="9 10" type="primary">secE</name>
    <name evidence="10" type="ordered locus">GSU2869</name>
</gene>
<dbReference type="InterPro" id="IPR001901">
    <property type="entry name" value="Translocase_SecE/Sec61-g"/>
</dbReference>
<evidence type="ECO:0000256" key="5">
    <source>
        <dbReference type="ARBA" id="ARBA00022927"/>
    </source>
</evidence>
<keyword evidence="7 9" id="KW-0811">Translocation</keyword>
<dbReference type="PANTHER" id="PTHR33910:SF1">
    <property type="entry name" value="PROTEIN TRANSLOCASE SUBUNIT SECE"/>
    <property type="match status" value="1"/>
</dbReference>
<feature type="transmembrane region" description="Helical" evidence="9">
    <location>
        <begin position="31"/>
        <end position="52"/>
    </location>
</feature>
<comment type="subcellular location">
    <subcellularLocation>
        <location evidence="9">Cell inner membrane</location>
        <topology evidence="9">Single-pass membrane protein</topology>
    </subcellularLocation>
    <subcellularLocation>
        <location evidence="1">Membrane</location>
    </subcellularLocation>
</comment>
<dbReference type="RefSeq" id="WP_010943499.1">
    <property type="nucleotide sequence ID" value="NC_002939.5"/>
</dbReference>
<evidence type="ECO:0000256" key="2">
    <source>
        <dbReference type="ARBA" id="ARBA00022448"/>
    </source>
</evidence>
<keyword evidence="2 9" id="KW-0813">Transport</keyword>
<dbReference type="PATRIC" id="fig|243231.5.peg.2897"/>
<keyword evidence="6 9" id="KW-1133">Transmembrane helix</keyword>
<evidence type="ECO:0000256" key="1">
    <source>
        <dbReference type="ARBA" id="ARBA00004370"/>
    </source>
</evidence>
<dbReference type="PANTHER" id="PTHR33910">
    <property type="entry name" value="PROTEIN TRANSLOCASE SUBUNIT SECE"/>
    <property type="match status" value="1"/>
</dbReference>
<comment type="subunit">
    <text evidence="9">Component of the Sec protein translocase complex. Heterotrimer consisting of SecY, SecE and SecG subunits. The heterotrimers can form oligomers, although 1 heterotrimer is thought to be able to translocate proteins. Interacts with the ribosome. Interacts with SecDF, and other proteins may be involved. Interacts with SecA.</text>
</comment>
<dbReference type="PROSITE" id="PS01067">
    <property type="entry name" value="SECE_SEC61G"/>
    <property type="match status" value="1"/>
</dbReference>
<keyword evidence="9" id="KW-0997">Cell inner membrane</keyword>
<name>Q748Y0_GEOSL</name>
<sequence>MIAKTKEFLTEVKAELDKVTWPTRKETVSTTWVVVAIVLLISVYLGVCDVVLAKLMRIILG</sequence>
<comment type="function">
    <text evidence="9">Essential subunit of the Sec protein translocation channel SecYEG. Clamps together the 2 halves of SecY. May contact the channel plug during translocation.</text>
</comment>
<accession>Q748Y0</accession>
<reference evidence="10 11" key="2">
    <citation type="journal article" date="2012" name="BMC Genomics">
        <title>Comparative genomic analysis of Geobacter sulfurreducens KN400, a strain with enhanced capacity for extracellular electron transfer and electricity production.</title>
        <authorList>
            <person name="Butler J.E."/>
            <person name="Young N.D."/>
            <person name="Aklujkar M."/>
            <person name="Lovley D.R."/>
        </authorList>
    </citation>
    <scope>NUCLEOTIDE SEQUENCE [LARGE SCALE GENOMIC DNA]</scope>
    <source>
        <strain evidence="11">ATCC 51573 / DSM 12127 / PCA</strain>
    </source>
</reference>
<dbReference type="PRINTS" id="PR01650">
    <property type="entry name" value="SECETRNLCASE"/>
</dbReference>
<dbReference type="EMBL" id="AE017180">
    <property type="protein sequence ID" value="AAR36261.2"/>
    <property type="molecule type" value="Genomic_DNA"/>
</dbReference>
<dbReference type="GO" id="GO:0009306">
    <property type="term" value="P:protein secretion"/>
    <property type="evidence" value="ECO:0007669"/>
    <property type="project" value="UniProtKB-UniRule"/>
</dbReference>
<dbReference type="OrthoDB" id="9812738at2"/>
<dbReference type="KEGG" id="gsu:GSU2869"/>
<dbReference type="NCBIfam" id="TIGR00964">
    <property type="entry name" value="secE_bact"/>
    <property type="match status" value="1"/>
</dbReference>
<evidence type="ECO:0000256" key="9">
    <source>
        <dbReference type="HAMAP-Rule" id="MF_00422"/>
    </source>
</evidence>
<dbReference type="GO" id="GO:0006605">
    <property type="term" value="P:protein targeting"/>
    <property type="evidence" value="ECO:0007669"/>
    <property type="project" value="UniProtKB-UniRule"/>
</dbReference>
<dbReference type="Pfam" id="PF00584">
    <property type="entry name" value="SecE"/>
    <property type="match status" value="1"/>
</dbReference>
<keyword evidence="5 9" id="KW-0653">Protein transport</keyword>
<dbReference type="STRING" id="243231.GSU2869"/>
<dbReference type="Gene3D" id="1.20.5.1030">
    <property type="entry name" value="Preprotein translocase secy subunit"/>
    <property type="match status" value="1"/>
</dbReference>
<keyword evidence="4 9" id="KW-0812">Transmembrane</keyword>
<dbReference type="AlphaFoldDB" id="Q748Y0"/>
<evidence type="ECO:0000313" key="11">
    <source>
        <dbReference type="Proteomes" id="UP000000577"/>
    </source>
</evidence>
<evidence type="ECO:0000256" key="7">
    <source>
        <dbReference type="ARBA" id="ARBA00023010"/>
    </source>
</evidence>
<dbReference type="InterPro" id="IPR038379">
    <property type="entry name" value="SecE_sf"/>
</dbReference>
<keyword evidence="11" id="KW-1185">Reference proteome</keyword>
<dbReference type="InParanoid" id="Q748Y0"/>
<proteinExistence type="inferred from homology"/>
<comment type="similarity">
    <text evidence="9">Belongs to the SecE/SEC61-gamma family.</text>
</comment>
<evidence type="ECO:0000256" key="6">
    <source>
        <dbReference type="ARBA" id="ARBA00022989"/>
    </source>
</evidence>
<evidence type="ECO:0000313" key="10">
    <source>
        <dbReference type="EMBL" id="AAR36261.2"/>
    </source>
</evidence>
<dbReference type="EnsemblBacteria" id="AAR36261">
    <property type="protein sequence ID" value="AAR36261"/>
    <property type="gene ID" value="GSU2869"/>
</dbReference>
<dbReference type="Proteomes" id="UP000000577">
    <property type="component" value="Chromosome"/>
</dbReference>
<dbReference type="HAMAP" id="MF_00422">
    <property type="entry name" value="SecE"/>
    <property type="match status" value="1"/>
</dbReference>
<dbReference type="GO" id="GO:0005886">
    <property type="term" value="C:plasma membrane"/>
    <property type="evidence" value="ECO:0000318"/>
    <property type="project" value="GO_Central"/>
</dbReference>
<evidence type="ECO:0000256" key="3">
    <source>
        <dbReference type="ARBA" id="ARBA00022475"/>
    </source>
</evidence>
<dbReference type="GO" id="GO:0008320">
    <property type="term" value="F:protein transmembrane transporter activity"/>
    <property type="evidence" value="ECO:0000318"/>
    <property type="project" value="GO_Central"/>
</dbReference>
<evidence type="ECO:0000256" key="8">
    <source>
        <dbReference type="ARBA" id="ARBA00023136"/>
    </source>
</evidence>
<organism evidence="10 11">
    <name type="scientific">Geobacter sulfurreducens (strain ATCC 51573 / DSM 12127 / PCA)</name>
    <dbReference type="NCBI Taxonomy" id="243231"/>
    <lineage>
        <taxon>Bacteria</taxon>
        <taxon>Pseudomonadati</taxon>
        <taxon>Thermodesulfobacteriota</taxon>
        <taxon>Desulfuromonadia</taxon>
        <taxon>Geobacterales</taxon>
        <taxon>Geobacteraceae</taxon>
        <taxon>Geobacter</taxon>
    </lineage>
</organism>
<protein>
    <recommendedName>
        <fullName evidence="9">Protein translocase subunit SecE</fullName>
    </recommendedName>
</protein>
<keyword evidence="3 9" id="KW-1003">Cell membrane</keyword>
<keyword evidence="8 9" id="KW-0472">Membrane</keyword>
<dbReference type="SMR" id="Q748Y0"/>
<dbReference type="eggNOG" id="COG0690">
    <property type="taxonomic scope" value="Bacteria"/>
</dbReference>
<evidence type="ECO:0000256" key="4">
    <source>
        <dbReference type="ARBA" id="ARBA00022692"/>
    </source>
</evidence>
<reference evidence="10 11" key="1">
    <citation type="journal article" date="2003" name="Science">
        <title>Genome of Geobacter sulfurreducens: metal reduction in subsurface environments.</title>
        <authorList>
            <person name="Methe B.A."/>
            <person name="Nelson K.E."/>
            <person name="Eisen J.A."/>
            <person name="Paulsen I.T."/>
            <person name="Nelson W."/>
            <person name="Heidelberg J.F."/>
            <person name="Wu D."/>
            <person name="Wu M."/>
            <person name="Ward N."/>
            <person name="Beanan M.J."/>
            <person name="Dodson R.J."/>
            <person name="Madupu R."/>
            <person name="Brinkac L.M."/>
            <person name="Daugherty S.C."/>
            <person name="DeBoy R.T."/>
            <person name="Durkin A.S."/>
            <person name="Gwinn M."/>
            <person name="Kolonay J.F."/>
            <person name="Sullivan S.A."/>
            <person name="Haft D.H."/>
            <person name="Selengut J."/>
            <person name="Davidsen T.M."/>
            <person name="Zafar N."/>
            <person name="White O."/>
            <person name="Tran B."/>
            <person name="Romero C."/>
            <person name="Forberger H.A."/>
            <person name="Weidman J."/>
            <person name="Khouri H."/>
            <person name="Feldblyum T.V."/>
            <person name="Utterback T.R."/>
            <person name="Van Aken S.E."/>
            <person name="Lovley D.R."/>
            <person name="Fraser C.M."/>
        </authorList>
    </citation>
    <scope>NUCLEOTIDE SEQUENCE [LARGE SCALE GENOMIC DNA]</scope>
    <source>
        <strain evidence="11">ATCC 51573 / DSM 12127 / PCA</strain>
    </source>
</reference>
<dbReference type="HOGENOM" id="CLU_113663_8_0_7"/>
<dbReference type="GO" id="GO:0043952">
    <property type="term" value="P:protein transport by the Sec complex"/>
    <property type="evidence" value="ECO:0000318"/>
    <property type="project" value="GO_Central"/>
</dbReference>
<dbReference type="GO" id="GO:0065002">
    <property type="term" value="P:intracellular protein transmembrane transport"/>
    <property type="evidence" value="ECO:0007669"/>
    <property type="project" value="UniProtKB-UniRule"/>
</dbReference>